<name>A0ABD0YXV3_9HEMI</name>
<sequence>MTNAGAIVLSPVIGEKAVDEEKEVYSISKCCKMNETYDKDGKCHPDSTPFTPEFYGPEPDTVDIIEGLTCDYGSYRLYPEEDENDEFHLLTNGSLYLPNMEVVTQLVPPGSYCLENFTSTDGHSELLALLCFPSPVAGFQWKKAAMTLYSIGCLFSVPFLALTSIVYWWVQALSDVRGRVLATHTACLMVAFIFLVYVQTMGADLPHVPCVIVGNNLENVKKVYDREP</sequence>
<feature type="transmembrane region" description="Helical" evidence="7">
    <location>
        <begin position="148"/>
        <end position="169"/>
    </location>
</feature>
<dbReference type="InterPro" id="IPR036272">
    <property type="entry name" value="Methuselah_N_sf"/>
</dbReference>
<comment type="similarity">
    <text evidence="2">Belongs to the G-protein coupled receptor 2 family. Mth subfamily.</text>
</comment>
<keyword evidence="3" id="KW-0732">Signal</keyword>
<dbReference type="Proteomes" id="UP001558652">
    <property type="component" value="Unassembled WGS sequence"/>
</dbReference>
<keyword evidence="7" id="KW-0812">Transmembrane</keyword>
<dbReference type="GO" id="GO:0004930">
    <property type="term" value="F:G protein-coupled receptor activity"/>
    <property type="evidence" value="ECO:0007669"/>
    <property type="project" value="UniProtKB-KW"/>
</dbReference>
<feature type="transmembrane region" description="Helical" evidence="7">
    <location>
        <begin position="181"/>
        <end position="198"/>
    </location>
</feature>
<evidence type="ECO:0000256" key="3">
    <source>
        <dbReference type="ARBA" id="ARBA00022729"/>
    </source>
</evidence>
<comment type="caution">
    <text evidence="8">The sequence shown here is derived from an EMBL/GenBank/DDBJ whole genome shotgun (WGS) entry which is preliminary data.</text>
</comment>
<protein>
    <submittedName>
        <fullName evidence="8">Uncharacterized protein</fullName>
    </submittedName>
</protein>
<dbReference type="PANTHER" id="PTHR46953">
    <property type="entry name" value="G-PROTEIN COUPLED RECEPTOR MTH-LIKE 1-RELATED"/>
    <property type="match status" value="1"/>
</dbReference>
<keyword evidence="4" id="KW-0297">G-protein coupled receptor</keyword>
<dbReference type="GO" id="GO:0016020">
    <property type="term" value="C:membrane"/>
    <property type="evidence" value="ECO:0007669"/>
    <property type="project" value="UniProtKB-SubCell"/>
</dbReference>
<gene>
    <name evidence="8" type="ORF">AAG570_000718</name>
</gene>
<dbReference type="SUPFAM" id="SSF63877">
    <property type="entry name" value="Methuselah ectodomain"/>
    <property type="match status" value="1"/>
</dbReference>
<evidence type="ECO:0000256" key="7">
    <source>
        <dbReference type="SAM" id="Phobius"/>
    </source>
</evidence>
<evidence type="ECO:0000256" key="5">
    <source>
        <dbReference type="ARBA" id="ARBA00023170"/>
    </source>
</evidence>
<keyword evidence="9" id="KW-1185">Reference proteome</keyword>
<evidence type="ECO:0000256" key="4">
    <source>
        <dbReference type="ARBA" id="ARBA00023040"/>
    </source>
</evidence>
<keyword evidence="6" id="KW-0807">Transducer</keyword>
<evidence type="ECO:0000313" key="9">
    <source>
        <dbReference type="Proteomes" id="UP001558652"/>
    </source>
</evidence>
<dbReference type="Gene3D" id="2.170.180.11">
    <property type="entry name" value="Methuselah ectodomain, domain 2"/>
    <property type="match status" value="1"/>
</dbReference>
<dbReference type="AlphaFoldDB" id="A0ABD0YXV3"/>
<organism evidence="8 9">
    <name type="scientific">Ranatra chinensis</name>
    <dbReference type="NCBI Taxonomy" id="642074"/>
    <lineage>
        <taxon>Eukaryota</taxon>
        <taxon>Metazoa</taxon>
        <taxon>Ecdysozoa</taxon>
        <taxon>Arthropoda</taxon>
        <taxon>Hexapoda</taxon>
        <taxon>Insecta</taxon>
        <taxon>Pterygota</taxon>
        <taxon>Neoptera</taxon>
        <taxon>Paraneoptera</taxon>
        <taxon>Hemiptera</taxon>
        <taxon>Heteroptera</taxon>
        <taxon>Panheteroptera</taxon>
        <taxon>Nepomorpha</taxon>
        <taxon>Nepidae</taxon>
        <taxon>Ranatrinae</taxon>
        <taxon>Ranatra</taxon>
    </lineage>
</organism>
<keyword evidence="7" id="KW-1133">Transmembrane helix</keyword>
<dbReference type="InterPro" id="IPR023311">
    <property type="entry name" value="Methusela_ecto_dom_2"/>
</dbReference>
<evidence type="ECO:0000313" key="8">
    <source>
        <dbReference type="EMBL" id="KAL1140790.1"/>
    </source>
</evidence>
<dbReference type="Gene3D" id="1.20.1070.10">
    <property type="entry name" value="Rhodopsin 7-helix transmembrane proteins"/>
    <property type="match status" value="1"/>
</dbReference>
<dbReference type="EMBL" id="JBFDAA010000001">
    <property type="protein sequence ID" value="KAL1140790.1"/>
    <property type="molecule type" value="Genomic_DNA"/>
</dbReference>
<dbReference type="PANTHER" id="PTHR46953:SF2">
    <property type="entry name" value="G-PROTEIN COUPLED RECEPTOR MTH-LIKE 5-RELATED"/>
    <property type="match status" value="1"/>
</dbReference>
<evidence type="ECO:0000256" key="6">
    <source>
        <dbReference type="ARBA" id="ARBA00023224"/>
    </source>
</evidence>
<accession>A0ABD0YXV3</accession>
<evidence type="ECO:0000256" key="2">
    <source>
        <dbReference type="ARBA" id="ARBA00008979"/>
    </source>
</evidence>
<proteinExistence type="inferred from homology"/>
<keyword evidence="5" id="KW-0675">Receptor</keyword>
<dbReference type="InterPro" id="IPR052808">
    <property type="entry name" value="GPCR_Mth-like"/>
</dbReference>
<reference evidence="8 9" key="1">
    <citation type="submission" date="2024-07" db="EMBL/GenBank/DDBJ databases">
        <title>Chromosome-level genome assembly of the water stick insect Ranatra chinensis (Heteroptera: Nepidae).</title>
        <authorList>
            <person name="Liu X."/>
        </authorList>
    </citation>
    <scope>NUCLEOTIDE SEQUENCE [LARGE SCALE GENOMIC DNA]</scope>
    <source>
        <strain evidence="8">Cailab_2021Rc</strain>
        <tissue evidence="8">Muscle</tissue>
    </source>
</reference>
<evidence type="ECO:0000256" key="1">
    <source>
        <dbReference type="ARBA" id="ARBA00004141"/>
    </source>
</evidence>
<comment type="subcellular location">
    <subcellularLocation>
        <location evidence="1">Membrane</location>
        <topology evidence="1">Multi-pass membrane protein</topology>
    </subcellularLocation>
</comment>
<keyword evidence="7" id="KW-0472">Membrane</keyword>